<dbReference type="EMBL" id="WTPW01000581">
    <property type="protein sequence ID" value="KAF0497289.1"/>
    <property type="molecule type" value="Genomic_DNA"/>
</dbReference>
<name>A0A8H4EJL9_GIGMA</name>
<keyword evidence="2" id="KW-1185">Reference proteome</keyword>
<gene>
    <name evidence="1" type="ORF">F8M41_020753</name>
</gene>
<accession>A0A8H4EJL9</accession>
<evidence type="ECO:0000313" key="2">
    <source>
        <dbReference type="Proteomes" id="UP000439903"/>
    </source>
</evidence>
<evidence type="ECO:0000313" key="1">
    <source>
        <dbReference type="EMBL" id="KAF0497289.1"/>
    </source>
</evidence>
<reference evidence="1 2" key="1">
    <citation type="journal article" date="2019" name="Environ. Microbiol.">
        <title>At the nexus of three kingdoms: the genome of the mycorrhizal fungus Gigaspora margarita provides insights into plant, endobacterial and fungal interactions.</title>
        <authorList>
            <person name="Venice F."/>
            <person name="Ghignone S."/>
            <person name="Salvioli di Fossalunga A."/>
            <person name="Amselem J."/>
            <person name="Novero M."/>
            <person name="Xianan X."/>
            <person name="Sedzielewska Toro K."/>
            <person name="Morin E."/>
            <person name="Lipzen A."/>
            <person name="Grigoriev I.V."/>
            <person name="Henrissat B."/>
            <person name="Martin F.M."/>
            <person name="Bonfante P."/>
        </authorList>
    </citation>
    <scope>NUCLEOTIDE SEQUENCE [LARGE SCALE GENOMIC DNA]</scope>
    <source>
        <strain evidence="1 2">BEG34</strain>
    </source>
</reference>
<sequence>MFFVEVDNKVNYSKKLQSANNILWPGTGMGARVETGQTNQVDAQGSVHESISQLASAGRKPPANTHINNAKKFTTWPALATHTQLILLTFRRTATAVPITTHACIQHKNNNKVHPGTLLSQPSKHISVKNIF</sequence>
<dbReference type="AlphaFoldDB" id="A0A8H4EJL9"/>
<protein>
    <submittedName>
        <fullName evidence="1">Uncharacterized protein</fullName>
    </submittedName>
</protein>
<dbReference type="Proteomes" id="UP000439903">
    <property type="component" value="Unassembled WGS sequence"/>
</dbReference>
<proteinExistence type="predicted"/>
<organism evidence="1 2">
    <name type="scientific">Gigaspora margarita</name>
    <dbReference type="NCBI Taxonomy" id="4874"/>
    <lineage>
        <taxon>Eukaryota</taxon>
        <taxon>Fungi</taxon>
        <taxon>Fungi incertae sedis</taxon>
        <taxon>Mucoromycota</taxon>
        <taxon>Glomeromycotina</taxon>
        <taxon>Glomeromycetes</taxon>
        <taxon>Diversisporales</taxon>
        <taxon>Gigasporaceae</taxon>
        <taxon>Gigaspora</taxon>
    </lineage>
</organism>
<comment type="caution">
    <text evidence="1">The sequence shown here is derived from an EMBL/GenBank/DDBJ whole genome shotgun (WGS) entry which is preliminary data.</text>
</comment>